<dbReference type="GO" id="GO:0005829">
    <property type="term" value="C:cytosol"/>
    <property type="evidence" value="ECO:0007669"/>
    <property type="project" value="TreeGrafter"/>
</dbReference>
<dbReference type="RefSeq" id="WP_018084179.1">
    <property type="nucleotide sequence ID" value="NZ_AQWM01000074.1"/>
</dbReference>
<evidence type="ECO:0000256" key="2">
    <source>
        <dbReference type="ARBA" id="ARBA00022679"/>
    </source>
</evidence>
<keyword evidence="6" id="KW-1185">Reference proteome</keyword>
<dbReference type="GO" id="GO:0004674">
    <property type="term" value="F:protein serine/threonine kinase activity"/>
    <property type="evidence" value="ECO:0007669"/>
    <property type="project" value="TreeGrafter"/>
</dbReference>
<dbReference type="PANTHER" id="PTHR37419:SF8">
    <property type="entry name" value="TOXIN YJJJ"/>
    <property type="match status" value="1"/>
</dbReference>
<dbReference type="InterPro" id="IPR012893">
    <property type="entry name" value="HipA-like_C"/>
</dbReference>
<name>V4PGI0_9CAUL</name>
<dbReference type="EMBL" id="AWGB01000045">
    <property type="protein sequence ID" value="ESQ87271.1"/>
    <property type="molecule type" value="Genomic_DNA"/>
</dbReference>
<feature type="domain" description="HipA-like C-terminal" evidence="4">
    <location>
        <begin position="172"/>
        <end position="383"/>
    </location>
</feature>
<gene>
    <name evidence="5" type="ORF">ABENE_17360</name>
</gene>
<organism evidence="5 6">
    <name type="scientific">Asticcacaulis benevestitus DSM 16100 = ATCC BAA-896</name>
    <dbReference type="NCBI Taxonomy" id="1121022"/>
    <lineage>
        <taxon>Bacteria</taxon>
        <taxon>Pseudomonadati</taxon>
        <taxon>Pseudomonadota</taxon>
        <taxon>Alphaproteobacteria</taxon>
        <taxon>Caulobacterales</taxon>
        <taxon>Caulobacteraceae</taxon>
        <taxon>Asticcacaulis</taxon>
    </lineage>
</organism>
<dbReference type="InterPro" id="IPR052028">
    <property type="entry name" value="HipA_Ser/Thr_kinase"/>
</dbReference>
<dbReference type="PANTHER" id="PTHR37419">
    <property type="entry name" value="SERINE/THREONINE-PROTEIN KINASE TOXIN HIPA"/>
    <property type="match status" value="1"/>
</dbReference>
<dbReference type="PATRIC" id="fig|1121022.4.peg.3545"/>
<evidence type="ECO:0000313" key="6">
    <source>
        <dbReference type="Proteomes" id="UP000017837"/>
    </source>
</evidence>
<evidence type="ECO:0000256" key="3">
    <source>
        <dbReference type="ARBA" id="ARBA00022777"/>
    </source>
</evidence>
<accession>V4PGI0</accession>
<dbReference type="STRING" id="1121022.GCA_000376105_04502"/>
<dbReference type="Gene3D" id="1.10.1070.20">
    <property type="match status" value="1"/>
</dbReference>
<dbReference type="AlphaFoldDB" id="V4PGI0"/>
<evidence type="ECO:0000256" key="1">
    <source>
        <dbReference type="ARBA" id="ARBA00010164"/>
    </source>
</evidence>
<proteinExistence type="inferred from homology"/>
<dbReference type="eggNOG" id="COG3550">
    <property type="taxonomic scope" value="Bacteria"/>
</dbReference>
<evidence type="ECO:0000313" key="5">
    <source>
        <dbReference type="EMBL" id="ESQ87271.1"/>
    </source>
</evidence>
<comment type="caution">
    <text evidence="5">The sequence shown here is derived from an EMBL/GenBank/DDBJ whole genome shotgun (WGS) entry which is preliminary data.</text>
</comment>
<evidence type="ECO:0000259" key="4">
    <source>
        <dbReference type="Pfam" id="PF07804"/>
    </source>
</evidence>
<reference evidence="5 6" key="1">
    <citation type="journal article" date="2014" name="Nature">
        <title>Sequential evolution of bacterial morphology by co-option of a developmental regulator.</title>
        <authorList>
            <person name="Jiang C."/>
            <person name="Brown P.J."/>
            <person name="Ducret A."/>
            <person name="Brun Y.V."/>
        </authorList>
    </citation>
    <scope>NUCLEOTIDE SEQUENCE [LARGE SCALE GENOMIC DNA]</scope>
    <source>
        <strain evidence="5 6">DSM 16100</strain>
    </source>
</reference>
<keyword evidence="3" id="KW-0418">Kinase</keyword>
<dbReference type="Proteomes" id="UP000017837">
    <property type="component" value="Unassembled WGS sequence"/>
</dbReference>
<dbReference type="Pfam" id="PF07804">
    <property type="entry name" value="HipA_C"/>
    <property type="match status" value="1"/>
</dbReference>
<dbReference type="OrthoDB" id="9805913at2"/>
<keyword evidence="2" id="KW-0808">Transferase</keyword>
<comment type="similarity">
    <text evidence="1">Belongs to the HipA Ser/Thr kinase family.</text>
</comment>
<sequence>MTDIEVHIDYAQGHHLVGLMRLNEGRKGQSVSFEYDRGWVEADHGFSLEPALLKSAGVFPPGADREIFGSLGDSAPDTWGRQLMLKQERRRAKTEGRVPRTLMETDYLLGGADISRLGALRFRRVGEEVFQAPNARGVPGLLSLGDLLAATERTLRDEETDEDLLMIFAPGSSLGGARPKASVLDQHGRLSIAKFPKETDGYGQELWETVALDLAKRAGIQTAETQLIEVAGKPVVLSRRFDRADEHRIPFLSAMSMMQLRDGERASYPEIVDVLGRYGAQAKQDAHELFRRMVFNILVSNVDDHLRNHGFLWSGAGGWVLSPAYDINPVPTDIKPRILTTTIDLEDGTCDIDLARSVAGYFNLQNKAAGDIIAEVAEATQQWREVAGRFGAKASQIERMASAFAHDDLRTALSFR</sequence>
<protein>
    <recommendedName>
        <fullName evidence="4">HipA-like C-terminal domain-containing protein</fullName>
    </recommendedName>
</protein>